<keyword evidence="4" id="KW-1185">Reference proteome</keyword>
<keyword evidence="2" id="KW-0812">Transmembrane</keyword>
<gene>
    <name evidence="3" type="ORF">MAR_014404</name>
</gene>
<feature type="compositionally biased region" description="Basic and acidic residues" evidence="1">
    <location>
        <begin position="411"/>
        <end position="428"/>
    </location>
</feature>
<keyword evidence="2" id="KW-0472">Membrane</keyword>
<dbReference type="EMBL" id="CP111026">
    <property type="protein sequence ID" value="WAR28700.1"/>
    <property type="molecule type" value="Genomic_DNA"/>
</dbReference>
<feature type="transmembrane region" description="Helical" evidence="2">
    <location>
        <begin position="262"/>
        <end position="286"/>
    </location>
</feature>
<evidence type="ECO:0000256" key="1">
    <source>
        <dbReference type="SAM" id="MobiDB-lite"/>
    </source>
</evidence>
<feature type="compositionally biased region" description="Polar residues" evidence="1">
    <location>
        <begin position="432"/>
        <end position="449"/>
    </location>
</feature>
<sequence>QEVFISKDKTKWNKFKCTLAEPRVVCRDDGSCSVENGLEFLTAEDQDNGFWIGYAKKWISFAYVGCGTLDAGNNYSVSTLGECRRITGCKTFGIQNSTAGLRCKCASNNAPRTKTCGEKCEEADQYPCGGTADTDTFSLYTVENVPPSDHSNNKTRNCLLFYYQYKTNDDYYWESCNLNFTPALLCSNKKNSESNPMAEKFNSSNERWAKAVENCIDGGKFPASIQSINNVKFTDEDKQNHWTGIIKKESIISLSDMLGSTAGLAAGLSVSVVVIIIVAVIVMVFLKRRGLLTKCFKQNDEKSIHTEDTATEIACISTPIFESTTNIVDDLTATNHSYFVLEKTFDEETKEETEHYAEPDMTDVDHHDLTDESQKDTENDYDTTNDKKSSVKAGLAKPNNSYNKVTLHQTSEYDHINRRPPKSDRQTENEYDISNNLIDGKPNNNLNEN</sequence>
<evidence type="ECO:0008006" key="5">
    <source>
        <dbReference type="Google" id="ProtNLM"/>
    </source>
</evidence>
<feature type="non-terminal residue" evidence="3">
    <location>
        <position position="449"/>
    </location>
</feature>
<feature type="compositionally biased region" description="Basic and acidic residues" evidence="1">
    <location>
        <begin position="349"/>
        <end position="389"/>
    </location>
</feature>
<feature type="region of interest" description="Disordered" evidence="1">
    <location>
        <begin position="349"/>
        <end position="449"/>
    </location>
</feature>
<evidence type="ECO:0000313" key="3">
    <source>
        <dbReference type="EMBL" id="WAR28700.1"/>
    </source>
</evidence>
<accession>A0ABY7G2Q2</accession>
<keyword evidence="2" id="KW-1133">Transmembrane helix</keyword>
<name>A0ABY7G2Q2_MYAAR</name>
<protein>
    <recommendedName>
        <fullName evidence="5">WSC domain-containing protein</fullName>
    </recommendedName>
</protein>
<feature type="non-terminal residue" evidence="3">
    <location>
        <position position="1"/>
    </location>
</feature>
<evidence type="ECO:0000313" key="4">
    <source>
        <dbReference type="Proteomes" id="UP001164746"/>
    </source>
</evidence>
<reference evidence="3" key="1">
    <citation type="submission" date="2022-11" db="EMBL/GenBank/DDBJ databases">
        <title>Centuries of genome instability and evolution in soft-shell clam transmissible cancer (bioRxiv).</title>
        <authorList>
            <person name="Hart S.F.M."/>
            <person name="Yonemitsu M.A."/>
            <person name="Giersch R.M."/>
            <person name="Beal B.F."/>
            <person name="Arriagada G."/>
            <person name="Davis B.W."/>
            <person name="Ostrander E.A."/>
            <person name="Goff S.P."/>
            <person name="Metzger M.J."/>
        </authorList>
    </citation>
    <scope>NUCLEOTIDE SEQUENCE</scope>
    <source>
        <strain evidence="3">MELC-2E11</strain>
        <tissue evidence="3">Siphon/mantle</tissue>
    </source>
</reference>
<feature type="compositionally biased region" description="Polar residues" evidence="1">
    <location>
        <begin position="398"/>
        <end position="410"/>
    </location>
</feature>
<organism evidence="3 4">
    <name type="scientific">Mya arenaria</name>
    <name type="common">Soft-shell clam</name>
    <dbReference type="NCBI Taxonomy" id="6604"/>
    <lineage>
        <taxon>Eukaryota</taxon>
        <taxon>Metazoa</taxon>
        <taxon>Spiralia</taxon>
        <taxon>Lophotrochozoa</taxon>
        <taxon>Mollusca</taxon>
        <taxon>Bivalvia</taxon>
        <taxon>Autobranchia</taxon>
        <taxon>Heteroconchia</taxon>
        <taxon>Euheterodonta</taxon>
        <taxon>Imparidentia</taxon>
        <taxon>Neoheterodontei</taxon>
        <taxon>Myida</taxon>
        <taxon>Myoidea</taxon>
        <taxon>Myidae</taxon>
        <taxon>Mya</taxon>
    </lineage>
</organism>
<proteinExistence type="predicted"/>
<dbReference type="Proteomes" id="UP001164746">
    <property type="component" value="Chromosome 15"/>
</dbReference>
<evidence type="ECO:0000256" key="2">
    <source>
        <dbReference type="SAM" id="Phobius"/>
    </source>
</evidence>